<evidence type="ECO:0000313" key="3">
    <source>
        <dbReference type="Proteomes" id="UP000218209"/>
    </source>
</evidence>
<dbReference type="AlphaFoldDB" id="A0A1X6NSI8"/>
<feature type="region of interest" description="Disordered" evidence="1">
    <location>
        <begin position="1"/>
        <end position="100"/>
    </location>
</feature>
<accession>A0A1X6NSI8</accession>
<organism evidence="2 3">
    <name type="scientific">Porphyra umbilicalis</name>
    <name type="common">Purple laver</name>
    <name type="synonym">Red alga</name>
    <dbReference type="NCBI Taxonomy" id="2786"/>
    <lineage>
        <taxon>Eukaryota</taxon>
        <taxon>Rhodophyta</taxon>
        <taxon>Bangiophyceae</taxon>
        <taxon>Bangiales</taxon>
        <taxon>Bangiaceae</taxon>
        <taxon>Porphyra</taxon>
    </lineage>
</organism>
<name>A0A1X6NSI8_PORUM</name>
<feature type="region of interest" description="Disordered" evidence="1">
    <location>
        <begin position="167"/>
        <end position="272"/>
    </location>
</feature>
<feature type="compositionally biased region" description="Pro residues" evidence="1">
    <location>
        <begin position="201"/>
        <end position="213"/>
    </location>
</feature>
<evidence type="ECO:0000313" key="2">
    <source>
        <dbReference type="EMBL" id="OSX71343.1"/>
    </source>
</evidence>
<sequence length="412" mass="40032">PPWGQPPARMSAQWSGAPSTMQLSAPPSAAEPAKPSKRETVGPASTHPPRTLPHRSAPASQLADTTRGRSSELEPHEAALRRSAGGQRAAASPAAQNAPSVQLLLRVSTVNIARSAMGADAGRLAQRGGRTRRAPRLRAVVDGPTPTTGGDVFAVLSSPAAKPSVKYTSDARGSAPLVHWRTAPPPDAAAEPTGQTARRTAPPPTRPPPPAPAAAPKIARGAAGGGLKARPPPAARPRRKRDVTGAAAGGGGGVRPHRPTMLFPRHPQGASVGAPAATAAAAALTAAGLMAAPAAAAADSASAAAAAAAAPASASIAPTGDVIAAGRPTPPPISAPAGLMPISSTRPPPTLVYTPGTPLLASMGWRGRVPSSGTAAVAAVEAATSAGVPAPSAGGGAAAPSGVVPGGTAAGG</sequence>
<dbReference type="Proteomes" id="UP000218209">
    <property type="component" value="Unassembled WGS sequence"/>
</dbReference>
<gene>
    <name evidence="2" type="ORF">BU14_0550s0006</name>
</gene>
<feature type="compositionally biased region" description="Low complexity" evidence="1">
    <location>
        <begin position="387"/>
        <end position="403"/>
    </location>
</feature>
<feature type="compositionally biased region" description="Low complexity" evidence="1">
    <location>
        <begin position="24"/>
        <end position="33"/>
    </location>
</feature>
<feature type="compositionally biased region" description="Basic and acidic residues" evidence="1">
    <location>
        <begin position="66"/>
        <end position="80"/>
    </location>
</feature>
<feature type="compositionally biased region" description="Low complexity" evidence="1">
    <location>
        <begin position="188"/>
        <end position="200"/>
    </location>
</feature>
<feature type="non-terminal residue" evidence="2">
    <location>
        <position position="1"/>
    </location>
</feature>
<reference evidence="2 3" key="1">
    <citation type="submission" date="2017-03" db="EMBL/GenBank/DDBJ databases">
        <title>WGS assembly of Porphyra umbilicalis.</title>
        <authorList>
            <person name="Brawley S.H."/>
            <person name="Blouin N.A."/>
            <person name="Ficko-Blean E."/>
            <person name="Wheeler G.L."/>
            <person name="Lohr M."/>
            <person name="Goodson H.V."/>
            <person name="Jenkins J.W."/>
            <person name="Blaby-Haas C.E."/>
            <person name="Helliwell K.E."/>
            <person name="Chan C."/>
            <person name="Marriage T."/>
            <person name="Bhattacharya D."/>
            <person name="Klein A.S."/>
            <person name="Badis Y."/>
            <person name="Brodie J."/>
            <person name="Cao Y."/>
            <person name="Collen J."/>
            <person name="Dittami S.M."/>
            <person name="Gachon C.M."/>
            <person name="Green B.R."/>
            <person name="Karpowicz S."/>
            <person name="Kim J.W."/>
            <person name="Kudahl U."/>
            <person name="Lin S."/>
            <person name="Michel G."/>
            <person name="Mittag M."/>
            <person name="Olson B.J."/>
            <person name="Pangilinan J."/>
            <person name="Peng Y."/>
            <person name="Qiu H."/>
            <person name="Shu S."/>
            <person name="Singer J.T."/>
            <person name="Smith A.G."/>
            <person name="Sprecher B.N."/>
            <person name="Wagner V."/>
            <person name="Wang W."/>
            <person name="Wang Z.-Y."/>
            <person name="Yan J."/>
            <person name="Yarish C."/>
            <person name="Zoeuner-Riek S."/>
            <person name="Zhuang Y."/>
            <person name="Zou Y."/>
            <person name="Lindquist E.A."/>
            <person name="Grimwood J."/>
            <person name="Barry K."/>
            <person name="Rokhsar D.S."/>
            <person name="Schmutz J."/>
            <person name="Stiller J.W."/>
            <person name="Grossman A.R."/>
            <person name="Prochnik S.E."/>
        </authorList>
    </citation>
    <scope>NUCLEOTIDE SEQUENCE [LARGE SCALE GENOMIC DNA]</scope>
    <source>
        <strain evidence="2">4086291</strain>
    </source>
</reference>
<evidence type="ECO:0000256" key="1">
    <source>
        <dbReference type="SAM" id="MobiDB-lite"/>
    </source>
</evidence>
<feature type="compositionally biased region" description="Polar residues" evidence="1">
    <location>
        <begin position="12"/>
        <end position="23"/>
    </location>
</feature>
<feature type="compositionally biased region" description="Low complexity" evidence="1">
    <location>
        <begin position="81"/>
        <end position="100"/>
    </location>
</feature>
<keyword evidence="3" id="KW-1185">Reference proteome</keyword>
<dbReference type="EMBL" id="KV919144">
    <property type="protein sequence ID" value="OSX71343.1"/>
    <property type="molecule type" value="Genomic_DNA"/>
</dbReference>
<proteinExistence type="predicted"/>
<feature type="region of interest" description="Disordered" evidence="1">
    <location>
        <begin position="387"/>
        <end position="412"/>
    </location>
</feature>
<protein>
    <submittedName>
        <fullName evidence="2">Uncharacterized protein</fullName>
    </submittedName>
</protein>